<name>A0A0K2Y8I0_HELHE</name>
<dbReference type="EMBL" id="CDMK01000001">
    <property type="protein sequence ID" value="CRI33999.1"/>
    <property type="molecule type" value="Genomic_DNA"/>
</dbReference>
<dbReference type="PANTHER" id="PTHR35149:SF1">
    <property type="entry name" value="DUF5655 DOMAIN-CONTAINING PROTEIN"/>
    <property type="match status" value="1"/>
</dbReference>
<dbReference type="RefSeq" id="WP_015106064.1">
    <property type="nucleotide sequence ID" value="NZ_AP026684.1"/>
</dbReference>
<protein>
    <recommendedName>
        <fullName evidence="1">GmrSD restriction endonucleases N-terminal domain-containing protein</fullName>
    </recommendedName>
</protein>
<evidence type="ECO:0000313" key="3">
    <source>
        <dbReference type="Proteomes" id="UP000046090"/>
    </source>
</evidence>
<dbReference type="Proteomes" id="UP000046090">
    <property type="component" value="Unassembled WGS sequence"/>
</dbReference>
<proteinExistence type="predicted"/>
<keyword evidence="3" id="KW-1185">Reference proteome</keyword>
<dbReference type="PANTHER" id="PTHR35149">
    <property type="entry name" value="SLL5132 PROTEIN"/>
    <property type="match status" value="1"/>
</dbReference>
<evidence type="ECO:0000313" key="2">
    <source>
        <dbReference type="EMBL" id="CRI33999.1"/>
    </source>
</evidence>
<feature type="domain" description="GmrSD restriction endonucleases N-terminal" evidence="1">
    <location>
        <begin position="12"/>
        <end position="194"/>
    </location>
</feature>
<dbReference type="AlphaFoldDB" id="A0A0K2Y8I0"/>
<accession>A0A0K2Y8I0</accession>
<reference evidence="3" key="1">
    <citation type="submission" date="2014-12" db="EMBL/GenBank/DDBJ databases">
        <authorList>
            <person name="Smet A."/>
        </authorList>
    </citation>
    <scope>NUCLEOTIDE SEQUENCE [LARGE SCALE GENOMIC DNA]</scope>
</reference>
<dbReference type="Pfam" id="PF03235">
    <property type="entry name" value="GmrSD_N"/>
    <property type="match status" value="1"/>
</dbReference>
<sequence>MDHLLFIGGLKGRSFKIPAYQKGYRWGDKEVTTLLSDIVDFMEENKDQEEFYSLQPIVVKKSKESKELYNVIDGQQRLTTIFLIVKYLSNTNLFSLDYATRAKSSEFLQNIHKPSLQNESLNIDFHHFKKAYCSIEKFFENKSEDEKQNFLNTLLGCCQVLWHESIDEEKEVFVRLNSGKIPLAEAENIKALFLAQPKGAQTEREVEKRAKKWYEAEKEARNEGDFIYCVLERIEAKDIMEEVEEVEPNKEGAKVKKIKKYSLSDDLQRIRVYLKAIVPSTEKCTLFDYFYTKYKNKEMAEEWSKLEKAIDNLKGFASRKEKNGKKEDKQIFHYLGFLVQRGFPISELYAVWNLHKKKNEFAAELLNTIKTNMRSAIDKMDELSYSNTGDRLNLFALLLLFNIEYSIEKNFGYFQFNRFVLEQWSLEHIYAQNSESVVSKKELEHLDEAKQQEIIDWLKEIRKHLDEGKLKTNIDNFFKKPPSLEKFARTLEKRRLLDDIDDAFLADEDLHGLQNLTLLDKNSNSALGNLIFKNKQAAIAKLDDEQKLIPIGTREVFRKEFSKEKRETSIFTKKDQEDYLEEMKKYLHKVAPDGHSEEEQ</sequence>
<dbReference type="InterPro" id="IPR004919">
    <property type="entry name" value="GmrSD_N"/>
</dbReference>
<gene>
    <name evidence="2" type="ORF">HHE01_16850</name>
</gene>
<evidence type="ECO:0000259" key="1">
    <source>
        <dbReference type="Pfam" id="PF03235"/>
    </source>
</evidence>
<organism evidence="2 3">
    <name type="scientific">Helicobacter heilmannii</name>
    <dbReference type="NCBI Taxonomy" id="35817"/>
    <lineage>
        <taxon>Bacteria</taxon>
        <taxon>Pseudomonadati</taxon>
        <taxon>Campylobacterota</taxon>
        <taxon>Epsilonproteobacteria</taxon>
        <taxon>Campylobacterales</taxon>
        <taxon>Helicobacteraceae</taxon>
        <taxon>Helicobacter</taxon>
    </lineage>
</organism>
<dbReference type="GeneID" id="76196622"/>